<keyword evidence="3 7" id="KW-0032">Aminotransferase</keyword>
<dbReference type="PROSITE" id="PS00105">
    <property type="entry name" value="AA_TRANSFER_CLASS_1"/>
    <property type="match status" value="1"/>
</dbReference>
<evidence type="ECO:0000313" key="9">
    <source>
        <dbReference type="EMBL" id="MCL6229347.1"/>
    </source>
</evidence>
<dbReference type="InterPro" id="IPR015422">
    <property type="entry name" value="PyrdxlP-dep_Trfase_small"/>
</dbReference>
<evidence type="ECO:0000256" key="3">
    <source>
        <dbReference type="ARBA" id="ARBA00022576"/>
    </source>
</evidence>
<dbReference type="Proteomes" id="UP001523003">
    <property type="component" value="Unassembled WGS sequence"/>
</dbReference>
<dbReference type="RefSeq" id="WP_249675379.1">
    <property type="nucleotide sequence ID" value="NZ_JAMCOF010000002.1"/>
</dbReference>
<dbReference type="PANTHER" id="PTHR46383:SF1">
    <property type="entry name" value="ASPARTATE AMINOTRANSFERASE"/>
    <property type="match status" value="1"/>
</dbReference>
<dbReference type="EMBL" id="JAMCOF010000002">
    <property type="protein sequence ID" value="MCL6229347.1"/>
    <property type="molecule type" value="Genomic_DNA"/>
</dbReference>
<dbReference type="PANTHER" id="PTHR46383">
    <property type="entry name" value="ASPARTATE AMINOTRANSFERASE"/>
    <property type="match status" value="1"/>
</dbReference>
<feature type="domain" description="Aminotransferase class I/classII large" evidence="8">
    <location>
        <begin position="32"/>
        <end position="392"/>
    </location>
</feature>
<evidence type="ECO:0000256" key="2">
    <source>
        <dbReference type="ARBA" id="ARBA00007441"/>
    </source>
</evidence>
<comment type="caution">
    <text evidence="9">The sequence shown here is derived from an EMBL/GenBank/DDBJ whole genome shotgun (WGS) entry which is preliminary data.</text>
</comment>
<comment type="similarity">
    <text evidence="2 7">Belongs to the class-I pyridoxal-phosphate-dependent aminotransferase family.</text>
</comment>
<gene>
    <name evidence="9" type="ORF">M4Z11_01765</name>
</gene>
<keyword evidence="5" id="KW-0663">Pyridoxal phosphate</keyword>
<evidence type="ECO:0000259" key="8">
    <source>
        <dbReference type="Pfam" id="PF00155"/>
    </source>
</evidence>
<keyword evidence="10" id="KW-1185">Reference proteome</keyword>
<proteinExistence type="inferred from homology"/>
<dbReference type="EC" id="2.6.1.-" evidence="7"/>
<dbReference type="Gene3D" id="3.90.1150.10">
    <property type="entry name" value="Aspartate Aminotransferase, domain 1"/>
    <property type="match status" value="1"/>
</dbReference>
<dbReference type="GO" id="GO:0008483">
    <property type="term" value="F:transaminase activity"/>
    <property type="evidence" value="ECO:0007669"/>
    <property type="project" value="UniProtKB-KW"/>
</dbReference>
<protein>
    <recommendedName>
        <fullName evidence="7">Aminotransferase</fullName>
        <ecNumber evidence="7">2.6.1.-</ecNumber>
    </recommendedName>
</protein>
<dbReference type="Gene3D" id="3.40.640.10">
    <property type="entry name" value="Type I PLP-dependent aspartate aminotransferase-like (Major domain)"/>
    <property type="match status" value="1"/>
</dbReference>
<dbReference type="InterPro" id="IPR004839">
    <property type="entry name" value="Aminotransferase_I/II_large"/>
</dbReference>
<dbReference type="SUPFAM" id="SSF53383">
    <property type="entry name" value="PLP-dependent transferases"/>
    <property type="match status" value="1"/>
</dbReference>
<dbReference type="Pfam" id="PF00155">
    <property type="entry name" value="Aminotran_1_2"/>
    <property type="match status" value="1"/>
</dbReference>
<dbReference type="InterPro" id="IPR004838">
    <property type="entry name" value="NHTrfase_class1_PyrdxlP-BS"/>
</dbReference>
<evidence type="ECO:0000256" key="7">
    <source>
        <dbReference type="RuleBase" id="RU000481"/>
    </source>
</evidence>
<accession>A0ABT0P8A3</accession>
<dbReference type="CDD" id="cd00609">
    <property type="entry name" value="AAT_like"/>
    <property type="match status" value="1"/>
</dbReference>
<dbReference type="InterPro" id="IPR050596">
    <property type="entry name" value="AspAT/PAT-like"/>
</dbReference>
<evidence type="ECO:0000256" key="1">
    <source>
        <dbReference type="ARBA" id="ARBA00001933"/>
    </source>
</evidence>
<evidence type="ECO:0000256" key="4">
    <source>
        <dbReference type="ARBA" id="ARBA00022679"/>
    </source>
</evidence>
<keyword evidence="4 7" id="KW-0808">Transferase</keyword>
<evidence type="ECO:0000313" key="10">
    <source>
        <dbReference type="Proteomes" id="UP001523003"/>
    </source>
</evidence>
<name>A0ABT0P8A3_9HYPH</name>
<organism evidence="9 10">
    <name type="scientific">Bartonella bilalgolemii</name>
    <dbReference type="NCBI Taxonomy" id="2942911"/>
    <lineage>
        <taxon>Bacteria</taxon>
        <taxon>Pseudomonadati</taxon>
        <taxon>Pseudomonadota</taxon>
        <taxon>Alphaproteobacteria</taxon>
        <taxon>Hyphomicrobiales</taxon>
        <taxon>Bartonellaceae</taxon>
        <taxon>Bartonella</taxon>
    </lineage>
</organism>
<comment type="catalytic activity">
    <reaction evidence="6">
        <text>L-aspartate + 2-oxoglutarate = oxaloacetate + L-glutamate</text>
        <dbReference type="Rhea" id="RHEA:21824"/>
        <dbReference type="ChEBI" id="CHEBI:16452"/>
        <dbReference type="ChEBI" id="CHEBI:16810"/>
        <dbReference type="ChEBI" id="CHEBI:29985"/>
        <dbReference type="ChEBI" id="CHEBI:29991"/>
        <dbReference type="EC" id="2.6.1.1"/>
    </reaction>
</comment>
<sequence length="400" mass="44285">MVFIADKLSSIKPSATIAVAQKVRSLKALGRNIISLSTGEPDFDTPDNIKNAAIEAIRRGETKYTPISGIPELRQAISVKFKRENNLTYTPEQIIVGTGGKQILFNALMATLNKGDEVIIPSPYWVSYPEMVALNGGKSVFVETKAEFFYKLQPQDLEAAITPKTKWFIFNSPSNPSGAAYTNDELKKLTDVLMKYPHIYILTDDIYEHLTYGDFTFVTPAQVEPQLYDRTLTMNGLSKAYSMTGWRIGYAGGPRELIKVMDIIQGQQTSGTSSISQWAGVEALNGPQDFIAKNKNIFQTRRDLVVSMLNQAYGIDCPTPEGAFYVYPSCAKLIGKKTPQNKIITNDEDFVTALLETESVAVVHGSAFGLGPAFRISYATSDEILEEACFRIQRFCNSLS</sequence>
<dbReference type="InterPro" id="IPR015424">
    <property type="entry name" value="PyrdxlP-dep_Trfase"/>
</dbReference>
<evidence type="ECO:0000256" key="6">
    <source>
        <dbReference type="ARBA" id="ARBA00049185"/>
    </source>
</evidence>
<evidence type="ECO:0000256" key="5">
    <source>
        <dbReference type="ARBA" id="ARBA00022898"/>
    </source>
</evidence>
<comment type="cofactor">
    <cofactor evidence="1 7">
        <name>pyridoxal 5'-phosphate</name>
        <dbReference type="ChEBI" id="CHEBI:597326"/>
    </cofactor>
</comment>
<reference evidence="9 10" key="1">
    <citation type="submission" date="2022-05" db="EMBL/GenBank/DDBJ databases">
        <title>Description of the Bartonella bilalgolemii sp. nov. Isolated from Apodemus uralensis (Pallas 1811).</title>
        <authorList>
            <person name="Zgheib R."/>
            <person name="Celebi B."/>
        </authorList>
    </citation>
    <scope>NUCLEOTIDE SEQUENCE [LARGE SCALE GENOMIC DNA]</scope>
    <source>
        <strain evidence="9 10">G70</strain>
    </source>
</reference>
<dbReference type="InterPro" id="IPR015421">
    <property type="entry name" value="PyrdxlP-dep_Trfase_major"/>
</dbReference>